<dbReference type="AlphaFoldDB" id="A0A6H5HGX1"/>
<proteinExistence type="predicted"/>
<name>A0A6H5HGX1_9HEMI</name>
<protein>
    <submittedName>
        <fullName evidence="1">Uncharacterized protein</fullName>
    </submittedName>
</protein>
<dbReference type="Proteomes" id="UP000479000">
    <property type="component" value="Unassembled WGS sequence"/>
</dbReference>
<sequence length="269" mass="30348">MFSDISGMCTSVFGISEELCKFCTRFENFKISTSASFGELITFRASPEEEREAEIQLELRIPVKQGDGSCGDKHSRARSLKKGQTLLFGRPHETSRMSRQLAMTYDVAHAFSSNGSRPEWNVWNQLETIGERTYVTLRSEKFKGVKSALVWSIFGKTQKLDFEGDVLGLEFFWNTTAFLSPGNHNIAIAPTISSGKAEVPSFCHPNGQRRYTVFLENTPRYRRRVEKAFNVPRLGLDETGITSISGCCNSCTDWTADRSPDDRGHKKPY</sequence>
<accession>A0A6H5HGX1</accession>
<keyword evidence="2" id="KW-1185">Reference proteome</keyword>
<organism evidence="1 2">
    <name type="scientific">Nesidiocoris tenuis</name>
    <dbReference type="NCBI Taxonomy" id="355587"/>
    <lineage>
        <taxon>Eukaryota</taxon>
        <taxon>Metazoa</taxon>
        <taxon>Ecdysozoa</taxon>
        <taxon>Arthropoda</taxon>
        <taxon>Hexapoda</taxon>
        <taxon>Insecta</taxon>
        <taxon>Pterygota</taxon>
        <taxon>Neoptera</taxon>
        <taxon>Paraneoptera</taxon>
        <taxon>Hemiptera</taxon>
        <taxon>Heteroptera</taxon>
        <taxon>Panheteroptera</taxon>
        <taxon>Cimicomorpha</taxon>
        <taxon>Miridae</taxon>
        <taxon>Dicyphina</taxon>
        <taxon>Nesidiocoris</taxon>
    </lineage>
</organism>
<dbReference type="EMBL" id="CADCXU010029723">
    <property type="protein sequence ID" value="CAB0015897.1"/>
    <property type="molecule type" value="Genomic_DNA"/>
</dbReference>
<reference evidence="1 2" key="1">
    <citation type="submission" date="2020-02" db="EMBL/GenBank/DDBJ databases">
        <authorList>
            <person name="Ferguson B K."/>
        </authorList>
    </citation>
    <scope>NUCLEOTIDE SEQUENCE [LARGE SCALE GENOMIC DNA]</scope>
</reference>
<evidence type="ECO:0000313" key="2">
    <source>
        <dbReference type="Proteomes" id="UP000479000"/>
    </source>
</evidence>
<evidence type="ECO:0000313" key="1">
    <source>
        <dbReference type="EMBL" id="CAB0015897.1"/>
    </source>
</evidence>
<gene>
    <name evidence="1" type="ORF">NTEN_LOCUS20237</name>
</gene>